<protein>
    <submittedName>
        <fullName evidence="1">Uncharacterized protein</fullName>
    </submittedName>
</protein>
<keyword evidence="2" id="KW-1185">Reference proteome</keyword>
<organism evidence="1 2">
    <name type="scientific">Ameca splendens</name>
    <dbReference type="NCBI Taxonomy" id="208324"/>
    <lineage>
        <taxon>Eukaryota</taxon>
        <taxon>Metazoa</taxon>
        <taxon>Chordata</taxon>
        <taxon>Craniata</taxon>
        <taxon>Vertebrata</taxon>
        <taxon>Euteleostomi</taxon>
        <taxon>Actinopterygii</taxon>
        <taxon>Neopterygii</taxon>
        <taxon>Teleostei</taxon>
        <taxon>Neoteleostei</taxon>
        <taxon>Acanthomorphata</taxon>
        <taxon>Ovalentaria</taxon>
        <taxon>Atherinomorphae</taxon>
        <taxon>Cyprinodontiformes</taxon>
        <taxon>Goodeidae</taxon>
        <taxon>Ameca</taxon>
    </lineage>
</organism>
<name>A0ABV0ZR40_9TELE</name>
<sequence length="115" mass="12752">MHVGGGGQVKNWCTNPAVKTRHKVRTNQKVAGHELFRTGVLDSCFKWQKKINLPNPFCQCQIVFGGGSVMGKQDMSSLEAIPMQRDFVSLMRLKISGHSSAILSNSQVYSMLDIL</sequence>
<accession>A0ABV0ZR40</accession>
<dbReference type="EMBL" id="JAHRIP010068508">
    <property type="protein sequence ID" value="MEQ2308252.1"/>
    <property type="molecule type" value="Genomic_DNA"/>
</dbReference>
<proteinExistence type="predicted"/>
<gene>
    <name evidence="1" type="ORF">AMECASPLE_026322</name>
</gene>
<reference evidence="1 2" key="1">
    <citation type="submission" date="2021-06" db="EMBL/GenBank/DDBJ databases">
        <authorList>
            <person name="Palmer J.M."/>
        </authorList>
    </citation>
    <scope>NUCLEOTIDE SEQUENCE [LARGE SCALE GENOMIC DNA]</scope>
    <source>
        <strain evidence="1 2">AS_MEX2019</strain>
        <tissue evidence="1">Muscle</tissue>
    </source>
</reference>
<comment type="caution">
    <text evidence="1">The sequence shown here is derived from an EMBL/GenBank/DDBJ whole genome shotgun (WGS) entry which is preliminary data.</text>
</comment>
<evidence type="ECO:0000313" key="1">
    <source>
        <dbReference type="EMBL" id="MEQ2308252.1"/>
    </source>
</evidence>
<evidence type="ECO:0000313" key="2">
    <source>
        <dbReference type="Proteomes" id="UP001469553"/>
    </source>
</evidence>
<dbReference type="Proteomes" id="UP001469553">
    <property type="component" value="Unassembled WGS sequence"/>
</dbReference>